<accession>A0A376FAK4</accession>
<name>A0A376FAK4_ENTAS</name>
<evidence type="ECO:0000313" key="1">
    <source>
        <dbReference type="EMBL" id="STD21628.1"/>
    </source>
</evidence>
<proteinExistence type="predicted"/>
<organism evidence="1 2">
    <name type="scientific">Enterobacter asburiae</name>
    <dbReference type="NCBI Taxonomy" id="61645"/>
    <lineage>
        <taxon>Bacteria</taxon>
        <taxon>Pseudomonadati</taxon>
        <taxon>Pseudomonadota</taxon>
        <taxon>Gammaproteobacteria</taxon>
        <taxon>Enterobacterales</taxon>
        <taxon>Enterobacteriaceae</taxon>
        <taxon>Enterobacter</taxon>
        <taxon>Enterobacter cloacae complex</taxon>
    </lineage>
</organism>
<dbReference type="AlphaFoldDB" id="A0A376FAK4"/>
<reference evidence="1 2" key="1">
    <citation type="submission" date="2018-06" db="EMBL/GenBank/DDBJ databases">
        <authorList>
            <consortium name="Pathogen Informatics"/>
            <person name="Doyle S."/>
        </authorList>
    </citation>
    <scope>NUCLEOTIDE SEQUENCE [LARGE SCALE GENOMIC DNA]</scope>
    <source>
        <strain evidence="1 2">NCTC12123</strain>
    </source>
</reference>
<protein>
    <submittedName>
        <fullName evidence="1">Uncharacterized protein</fullName>
    </submittedName>
</protein>
<gene>
    <name evidence="1" type="ORF">NCTC12123_02843</name>
</gene>
<dbReference type="EMBL" id="UFYI01000007">
    <property type="protein sequence ID" value="STD21628.1"/>
    <property type="molecule type" value="Genomic_DNA"/>
</dbReference>
<evidence type="ECO:0000313" key="2">
    <source>
        <dbReference type="Proteomes" id="UP000255163"/>
    </source>
</evidence>
<dbReference type="RefSeq" id="WP_054829894.1">
    <property type="nucleotide sequence ID" value="NZ_CP011863.1"/>
</dbReference>
<sequence>MKFIFMVMDSRAQFDIDSAAILECCGDKQPSWRNLRRDWGGQGAVLARFRLVNSDMATDPEVVGVIH</sequence>
<dbReference type="Proteomes" id="UP000255163">
    <property type="component" value="Unassembled WGS sequence"/>
</dbReference>